<keyword evidence="5" id="KW-0963">Cytoplasm</keyword>
<dbReference type="EMBL" id="BAABDD010000030">
    <property type="protein sequence ID" value="GAA3760150.1"/>
    <property type="molecule type" value="Genomic_DNA"/>
</dbReference>
<evidence type="ECO:0000256" key="1">
    <source>
        <dbReference type="ARBA" id="ARBA00004496"/>
    </source>
</evidence>
<proteinExistence type="inferred from homology"/>
<accession>A0ABP7GGM7</accession>
<organism evidence="12 13">
    <name type="scientific">Salinactinospora qingdaonensis</name>
    <dbReference type="NCBI Taxonomy" id="702744"/>
    <lineage>
        <taxon>Bacteria</taxon>
        <taxon>Bacillati</taxon>
        <taxon>Actinomycetota</taxon>
        <taxon>Actinomycetes</taxon>
        <taxon>Streptosporangiales</taxon>
        <taxon>Nocardiopsidaceae</taxon>
        <taxon>Salinactinospora</taxon>
    </lineage>
</organism>
<evidence type="ECO:0000256" key="5">
    <source>
        <dbReference type="ARBA" id="ARBA00022490"/>
    </source>
</evidence>
<evidence type="ECO:0000256" key="11">
    <source>
        <dbReference type="ARBA" id="ARBA00031350"/>
    </source>
</evidence>
<comment type="subcellular location">
    <subcellularLocation>
        <location evidence="1">Cytoplasm</location>
    </subcellularLocation>
</comment>
<keyword evidence="7" id="KW-0808">Transferase</keyword>
<evidence type="ECO:0000256" key="7">
    <source>
        <dbReference type="ARBA" id="ARBA00022679"/>
    </source>
</evidence>
<name>A0ABP7GGM7_9ACTN</name>
<evidence type="ECO:0000313" key="13">
    <source>
        <dbReference type="Proteomes" id="UP001500908"/>
    </source>
</evidence>
<dbReference type="InterPro" id="IPR029063">
    <property type="entry name" value="SAM-dependent_MTases_sf"/>
</dbReference>
<evidence type="ECO:0000313" key="12">
    <source>
        <dbReference type="EMBL" id="GAA3760150.1"/>
    </source>
</evidence>
<evidence type="ECO:0000256" key="4">
    <source>
        <dbReference type="ARBA" id="ARBA00013346"/>
    </source>
</evidence>
<protein>
    <recommendedName>
        <fullName evidence="4">Protein-L-isoaspartate O-methyltransferase</fullName>
        <ecNumber evidence="3">2.1.1.77</ecNumber>
    </recommendedName>
    <alternativeName>
        <fullName evidence="11">L-isoaspartyl protein carboxyl methyltransferase</fullName>
    </alternativeName>
    <alternativeName>
        <fullName evidence="9">Protein L-isoaspartyl methyltransferase</fullName>
    </alternativeName>
    <alternativeName>
        <fullName evidence="10">Protein-beta-aspartate methyltransferase</fullName>
    </alternativeName>
</protein>
<comment type="similarity">
    <text evidence="2">Belongs to the methyltransferase superfamily. L-isoaspartyl/D-aspartyl protein methyltransferase family.</text>
</comment>
<evidence type="ECO:0000256" key="8">
    <source>
        <dbReference type="ARBA" id="ARBA00022691"/>
    </source>
</evidence>
<dbReference type="InterPro" id="IPR000682">
    <property type="entry name" value="PCMT"/>
</dbReference>
<evidence type="ECO:0000256" key="3">
    <source>
        <dbReference type="ARBA" id="ARBA00011890"/>
    </source>
</evidence>
<evidence type="ECO:0000256" key="10">
    <source>
        <dbReference type="ARBA" id="ARBA00031323"/>
    </source>
</evidence>
<evidence type="ECO:0000256" key="2">
    <source>
        <dbReference type="ARBA" id="ARBA00005369"/>
    </source>
</evidence>
<evidence type="ECO:0000256" key="9">
    <source>
        <dbReference type="ARBA" id="ARBA00030757"/>
    </source>
</evidence>
<dbReference type="NCBIfam" id="NF001453">
    <property type="entry name" value="PRK00312.1"/>
    <property type="match status" value="1"/>
</dbReference>
<dbReference type="Gene3D" id="3.40.50.150">
    <property type="entry name" value="Vaccinia Virus protein VP39"/>
    <property type="match status" value="1"/>
</dbReference>
<keyword evidence="6" id="KW-0489">Methyltransferase</keyword>
<reference evidence="13" key="1">
    <citation type="journal article" date="2019" name="Int. J. Syst. Evol. Microbiol.">
        <title>The Global Catalogue of Microorganisms (GCM) 10K type strain sequencing project: providing services to taxonomists for standard genome sequencing and annotation.</title>
        <authorList>
            <consortium name="The Broad Institute Genomics Platform"/>
            <consortium name="The Broad Institute Genome Sequencing Center for Infectious Disease"/>
            <person name="Wu L."/>
            <person name="Ma J."/>
        </authorList>
    </citation>
    <scope>NUCLEOTIDE SEQUENCE [LARGE SCALE GENOMIC DNA]</scope>
    <source>
        <strain evidence="13">JCM 17137</strain>
    </source>
</reference>
<comment type="caution">
    <text evidence="12">The sequence shown here is derived from an EMBL/GenBank/DDBJ whole genome shotgun (WGS) entry which is preliminary data.</text>
</comment>
<gene>
    <name evidence="12" type="ORF">GCM10022402_42600</name>
</gene>
<dbReference type="RefSeq" id="WP_344975411.1">
    <property type="nucleotide sequence ID" value="NZ_BAABDD010000030.1"/>
</dbReference>
<keyword evidence="8" id="KW-0949">S-adenosyl-L-methionine</keyword>
<sequence>MTTEDGPEALVRAARAAGVHDVRVLAAMRATPRAKFVPAAHRALAYIDEPVPINHGQVTTQPSLVARMVAGVAPAADERVLEVGTGLGFQTALLAHLAAEVISVELWPDVAWQAQANLARHGVDNAEVRTGDGSRGAADRAPFGAIVVSAAFPEVPQPLAEQLGAGGRLVQPIGPGGQEEVTLFRAGERGVARQVVLALASFVPLHGAYGFPA</sequence>
<dbReference type="EC" id="2.1.1.77" evidence="3"/>
<dbReference type="CDD" id="cd02440">
    <property type="entry name" value="AdoMet_MTases"/>
    <property type="match status" value="1"/>
</dbReference>
<dbReference type="PANTHER" id="PTHR11579:SF0">
    <property type="entry name" value="PROTEIN-L-ISOASPARTATE(D-ASPARTATE) O-METHYLTRANSFERASE"/>
    <property type="match status" value="1"/>
</dbReference>
<keyword evidence="13" id="KW-1185">Reference proteome</keyword>
<dbReference type="Pfam" id="PF01135">
    <property type="entry name" value="PCMT"/>
    <property type="match status" value="1"/>
</dbReference>
<dbReference type="Proteomes" id="UP001500908">
    <property type="component" value="Unassembled WGS sequence"/>
</dbReference>
<dbReference type="PANTHER" id="PTHR11579">
    <property type="entry name" value="PROTEIN-L-ISOASPARTATE O-METHYLTRANSFERASE"/>
    <property type="match status" value="1"/>
</dbReference>
<dbReference type="SUPFAM" id="SSF53335">
    <property type="entry name" value="S-adenosyl-L-methionine-dependent methyltransferases"/>
    <property type="match status" value="1"/>
</dbReference>
<evidence type="ECO:0000256" key="6">
    <source>
        <dbReference type="ARBA" id="ARBA00022603"/>
    </source>
</evidence>